<dbReference type="Proteomes" id="UP001162480">
    <property type="component" value="Chromosome 30"/>
</dbReference>
<sequence>MPLQSCLLNVDKKQKTPLRMRTYSSISSLPLSLSSFKLVSPSALTLGTPSTLSLPQKRPPGHFSLVGSFYSFRSPTTSEPPQLRLRSTHVTLISP</sequence>
<organism evidence="1 2">
    <name type="scientific">Octopus vulgaris</name>
    <name type="common">Common octopus</name>
    <dbReference type="NCBI Taxonomy" id="6645"/>
    <lineage>
        <taxon>Eukaryota</taxon>
        <taxon>Metazoa</taxon>
        <taxon>Spiralia</taxon>
        <taxon>Lophotrochozoa</taxon>
        <taxon>Mollusca</taxon>
        <taxon>Cephalopoda</taxon>
        <taxon>Coleoidea</taxon>
        <taxon>Octopodiformes</taxon>
        <taxon>Octopoda</taxon>
        <taxon>Incirrata</taxon>
        <taxon>Octopodidae</taxon>
        <taxon>Octopus</taxon>
    </lineage>
</organism>
<proteinExistence type="predicted"/>
<dbReference type="EMBL" id="OX597843">
    <property type="protein sequence ID" value="CAI9744302.1"/>
    <property type="molecule type" value="Genomic_DNA"/>
</dbReference>
<name>A0AA36C2F1_OCTVU</name>
<reference evidence="1" key="1">
    <citation type="submission" date="2023-08" db="EMBL/GenBank/DDBJ databases">
        <authorList>
            <person name="Alioto T."/>
            <person name="Alioto T."/>
            <person name="Gomez Garrido J."/>
        </authorList>
    </citation>
    <scope>NUCLEOTIDE SEQUENCE</scope>
</reference>
<evidence type="ECO:0000313" key="2">
    <source>
        <dbReference type="Proteomes" id="UP001162480"/>
    </source>
</evidence>
<accession>A0AA36C2F1</accession>
<keyword evidence="2" id="KW-1185">Reference proteome</keyword>
<evidence type="ECO:0000313" key="1">
    <source>
        <dbReference type="EMBL" id="CAI9744302.1"/>
    </source>
</evidence>
<protein>
    <submittedName>
        <fullName evidence="1">Uncharacterized protein</fullName>
    </submittedName>
</protein>
<dbReference type="AlphaFoldDB" id="A0AA36C2F1"/>
<gene>
    <name evidence="1" type="ORF">OCTVUL_1B027692</name>
</gene>